<dbReference type="RefSeq" id="WP_120442239.1">
    <property type="nucleotide sequence ID" value="NZ_CAJGAB010000047.1"/>
</dbReference>
<dbReference type="GO" id="GO:0003677">
    <property type="term" value="F:DNA binding"/>
    <property type="evidence" value="ECO:0007669"/>
    <property type="project" value="UniProtKB-KW"/>
</dbReference>
<dbReference type="InterPro" id="IPR042206">
    <property type="entry name" value="CRISPR-assoc_Cas1_C"/>
</dbReference>
<gene>
    <name evidence="8" type="primary">cas1</name>
    <name evidence="9" type="ORF">PY32053_02246</name>
</gene>
<comment type="subunit">
    <text evidence="8">Homodimer, forms a heterotetramer with a Cas2 homodimer.</text>
</comment>
<dbReference type="PANTHER" id="PTHR34353">
    <property type="entry name" value="CRISPR-ASSOCIATED ENDONUCLEASE CAS1 1"/>
    <property type="match status" value="1"/>
</dbReference>
<dbReference type="Proteomes" id="UP000272010">
    <property type="component" value="Chromosome"/>
</dbReference>
<dbReference type="GO" id="GO:0004520">
    <property type="term" value="F:DNA endonuclease activity"/>
    <property type="evidence" value="ECO:0007669"/>
    <property type="project" value="InterPro"/>
</dbReference>
<accession>A0A386UMF7</accession>
<organism evidence="9 10">
    <name type="scientific">Paracoccus yeei</name>
    <dbReference type="NCBI Taxonomy" id="147645"/>
    <lineage>
        <taxon>Bacteria</taxon>
        <taxon>Pseudomonadati</taxon>
        <taxon>Pseudomonadota</taxon>
        <taxon>Alphaproteobacteria</taxon>
        <taxon>Rhodobacterales</taxon>
        <taxon>Paracoccaceae</taxon>
        <taxon>Paracoccus</taxon>
    </lineage>
</organism>
<feature type="binding site" evidence="8">
    <location>
        <position position="232"/>
    </location>
    <ligand>
        <name>Mn(2+)</name>
        <dbReference type="ChEBI" id="CHEBI:29035"/>
    </ligand>
</feature>
<evidence type="ECO:0000256" key="8">
    <source>
        <dbReference type="HAMAP-Rule" id="MF_01470"/>
    </source>
</evidence>
<dbReference type="GO" id="GO:0051607">
    <property type="term" value="P:defense response to virus"/>
    <property type="evidence" value="ECO:0007669"/>
    <property type="project" value="UniProtKB-UniRule"/>
</dbReference>
<dbReference type="NCBIfam" id="TIGR03638">
    <property type="entry name" value="cas1_ECOLI"/>
    <property type="match status" value="1"/>
</dbReference>
<keyword evidence="8" id="KW-0464">Manganese</keyword>
<protein>
    <recommendedName>
        <fullName evidence="8">CRISPR-associated endonuclease Cas1</fullName>
        <ecNumber evidence="8">3.1.-.-</ecNumber>
    </recommendedName>
</protein>
<name>A0A386UMF7_9RHOB</name>
<reference evidence="10" key="1">
    <citation type="submission" date="2018-07" db="EMBL/GenBank/DDBJ databases">
        <title>Genome Structure of the Opportunistic Pathogen Paracoccus yeei (Alphaproteobacteria) and Identification of Putative Virulence Factors.</title>
        <authorList>
            <person name="Lasek R."/>
            <person name="Szuplewska M."/>
            <person name="Mitura M."/>
            <person name="Decewicz P."/>
            <person name="Chmielowska C."/>
            <person name="Pawlot A."/>
            <person name="Sentkowska D."/>
            <person name="Czarnecki J."/>
            <person name="Bartosik D."/>
        </authorList>
    </citation>
    <scope>NUCLEOTIDE SEQUENCE [LARGE SCALE GENOMIC DNA]</scope>
    <source>
        <strain evidence="10">CCUG 32053</strain>
    </source>
</reference>
<evidence type="ECO:0000256" key="2">
    <source>
        <dbReference type="ARBA" id="ARBA00022723"/>
    </source>
</evidence>
<keyword evidence="3 8" id="KW-0255">Endonuclease</keyword>
<dbReference type="Gene3D" id="1.20.120.920">
    <property type="entry name" value="CRISPR-associated endonuclease Cas1, C-terminal domain"/>
    <property type="match status" value="1"/>
</dbReference>
<dbReference type="PANTHER" id="PTHR34353:SF3">
    <property type="entry name" value="CRISPR-ASSOCIATED ENDONUCLEASE CAS1"/>
    <property type="match status" value="1"/>
</dbReference>
<dbReference type="GO" id="GO:0016787">
    <property type="term" value="F:hydrolase activity"/>
    <property type="evidence" value="ECO:0007669"/>
    <property type="project" value="UniProtKB-KW"/>
</dbReference>
<evidence type="ECO:0000256" key="7">
    <source>
        <dbReference type="ARBA" id="ARBA00023125"/>
    </source>
</evidence>
<evidence type="ECO:0000256" key="6">
    <source>
        <dbReference type="ARBA" id="ARBA00023118"/>
    </source>
</evidence>
<keyword evidence="4 8" id="KW-0378">Hydrolase</keyword>
<dbReference type="GO" id="GO:0046872">
    <property type="term" value="F:metal ion binding"/>
    <property type="evidence" value="ECO:0007669"/>
    <property type="project" value="UniProtKB-UniRule"/>
</dbReference>
<feature type="binding site" evidence="8">
    <location>
        <position position="219"/>
    </location>
    <ligand>
        <name>Mn(2+)</name>
        <dbReference type="ChEBI" id="CHEBI:29035"/>
    </ligand>
</feature>
<sequence>MLKGRLGLDSAKVPHADRSGLLYLARGALTARDGTLAFLQGPATEADALTPGDYAIPLQAVSMILLGPGSTVSHDALRLLAHARTALAAVGEDGVRMYTAPPLIPDRSGLARLQARLWADDEMRIMIARRMYAMRLGEVLPHRDLDVLRGIEGARMKESYRLAAQAAGIAWQGRRYDRAAPLSADLANQALNHAASAVEAAAAIAVAATATIPQLGFIHEDPGQSFVLDIADLYRAEITLPCAFRAARRVKDHPTENIERVTRRLTGDTLARSQTIPAMIDRIKRLIEAA</sequence>
<evidence type="ECO:0000256" key="5">
    <source>
        <dbReference type="ARBA" id="ARBA00022842"/>
    </source>
</evidence>
<dbReference type="AlphaFoldDB" id="A0A386UMF7"/>
<keyword evidence="2 8" id="KW-0479">Metal-binding</keyword>
<evidence type="ECO:0000256" key="1">
    <source>
        <dbReference type="ARBA" id="ARBA00022722"/>
    </source>
</evidence>
<dbReference type="InterPro" id="IPR042211">
    <property type="entry name" value="CRISPR-assoc_Cas1_N"/>
</dbReference>
<dbReference type="EC" id="3.1.-.-" evidence="8"/>
<proteinExistence type="inferred from homology"/>
<dbReference type="EMBL" id="CP031078">
    <property type="protein sequence ID" value="AYF01854.1"/>
    <property type="molecule type" value="Genomic_DNA"/>
</dbReference>
<dbReference type="Pfam" id="PF01867">
    <property type="entry name" value="Cas_Cas1"/>
    <property type="match status" value="1"/>
</dbReference>
<dbReference type="HAMAP" id="MF_01470">
    <property type="entry name" value="Cas1"/>
    <property type="match status" value="1"/>
</dbReference>
<comment type="cofactor">
    <cofactor evidence="8">
        <name>Mg(2+)</name>
        <dbReference type="ChEBI" id="CHEBI:18420"/>
    </cofactor>
    <cofactor evidence="8">
        <name>Mn(2+)</name>
        <dbReference type="ChEBI" id="CHEBI:29035"/>
    </cofactor>
</comment>
<feature type="binding site" evidence="8">
    <location>
        <position position="152"/>
    </location>
    <ligand>
        <name>Mn(2+)</name>
        <dbReference type="ChEBI" id="CHEBI:29035"/>
    </ligand>
</feature>
<keyword evidence="6 8" id="KW-0051">Antiviral defense</keyword>
<keyword evidence="5 8" id="KW-0460">Magnesium</keyword>
<comment type="similarity">
    <text evidence="8">Belongs to the CRISPR-associated endonuclease Cas1 family.</text>
</comment>
<dbReference type="Gene3D" id="3.100.10.20">
    <property type="entry name" value="CRISPR-associated endonuclease Cas1, N-terminal domain"/>
    <property type="match status" value="1"/>
</dbReference>
<evidence type="ECO:0000313" key="9">
    <source>
        <dbReference type="EMBL" id="AYF01854.1"/>
    </source>
</evidence>
<dbReference type="InterPro" id="IPR019851">
    <property type="entry name" value="CRISPR-assoc_Cas1_ECOLI"/>
</dbReference>
<comment type="function">
    <text evidence="8">CRISPR (clustered regularly interspaced short palindromic repeat), is an adaptive immune system that provides protection against mobile genetic elements (viruses, transposable elements and conjugative plasmids). CRISPR clusters contain spacers, sequences complementary to antecedent mobile elements, and target invading nucleic acids. CRISPR clusters are transcribed and processed into CRISPR RNA (crRNA). Acts as a dsDNA endonuclease. Involved in the integration of spacer DNA into the CRISPR cassette.</text>
</comment>
<evidence type="ECO:0000313" key="10">
    <source>
        <dbReference type="Proteomes" id="UP000272010"/>
    </source>
</evidence>
<keyword evidence="7 8" id="KW-0238">DNA-binding</keyword>
<evidence type="ECO:0000256" key="4">
    <source>
        <dbReference type="ARBA" id="ARBA00022801"/>
    </source>
</evidence>
<dbReference type="InterPro" id="IPR050646">
    <property type="entry name" value="Cas1"/>
</dbReference>
<dbReference type="GO" id="GO:0043571">
    <property type="term" value="P:maintenance of CRISPR repeat elements"/>
    <property type="evidence" value="ECO:0007669"/>
    <property type="project" value="UniProtKB-UniRule"/>
</dbReference>
<keyword evidence="1 8" id="KW-0540">Nuclease</keyword>
<dbReference type="InterPro" id="IPR002729">
    <property type="entry name" value="CRISPR-assoc_Cas1"/>
</dbReference>
<evidence type="ECO:0000256" key="3">
    <source>
        <dbReference type="ARBA" id="ARBA00022759"/>
    </source>
</evidence>